<name>A0AAD7EDZ1_9AGAR</name>
<reference evidence="2" key="1">
    <citation type="submission" date="2023-03" db="EMBL/GenBank/DDBJ databases">
        <title>Massive genome expansion in bonnet fungi (Mycena s.s.) driven by repeated elements and novel gene families across ecological guilds.</title>
        <authorList>
            <consortium name="Lawrence Berkeley National Laboratory"/>
            <person name="Harder C.B."/>
            <person name="Miyauchi S."/>
            <person name="Viragh M."/>
            <person name="Kuo A."/>
            <person name="Thoen E."/>
            <person name="Andreopoulos B."/>
            <person name="Lu D."/>
            <person name="Skrede I."/>
            <person name="Drula E."/>
            <person name="Henrissat B."/>
            <person name="Morin E."/>
            <person name="Kohler A."/>
            <person name="Barry K."/>
            <person name="LaButti K."/>
            <person name="Morin E."/>
            <person name="Salamov A."/>
            <person name="Lipzen A."/>
            <person name="Mereny Z."/>
            <person name="Hegedus B."/>
            <person name="Baldrian P."/>
            <person name="Stursova M."/>
            <person name="Weitz H."/>
            <person name="Taylor A."/>
            <person name="Grigoriev I.V."/>
            <person name="Nagy L.G."/>
            <person name="Martin F."/>
            <person name="Kauserud H."/>
        </authorList>
    </citation>
    <scope>NUCLEOTIDE SEQUENCE</scope>
    <source>
        <strain evidence="2">CBHHK002</strain>
    </source>
</reference>
<evidence type="ECO:0000313" key="3">
    <source>
        <dbReference type="Proteomes" id="UP001218218"/>
    </source>
</evidence>
<dbReference type="Proteomes" id="UP001218218">
    <property type="component" value="Unassembled WGS sequence"/>
</dbReference>
<accession>A0AAD7EDZ1</accession>
<comment type="caution">
    <text evidence="2">The sequence shown here is derived from an EMBL/GenBank/DDBJ whole genome shotgun (WGS) entry which is preliminary data.</text>
</comment>
<proteinExistence type="predicted"/>
<keyword evidence="3" id="KW-1185">Reference proteome</keyword>
<dbReference type="EMBL" id="JARIHO010000068">
    <property type="protein sequence ID" value="KAJ7314228.1"/>
    <property type="molecule type" value="Genomic_DNA"/>
</dbReference>
<feature type="region of interest" description="Disordered" evidence="1">
    <location>
        <begin position="50"/>
        <end position="73"/>
    </location>
</feature>
<sequence length="232" mass="24914">MASMNHIAGDYYLRHALAGTLSTVNPARMSSPVESNVETSFRLANPQLRSPVAATPPSVDEATPAAPGASDDSSSIAEVVEQILASKALDSGFLELPVSLEVWHELSDSPIVEDLGAKLSYSADTGILVVTWPTALRKSFKWITRPFSELTHAYPDQFVEDTNIDIPSNGTSITTTPDFAFGKIGSDSSTVYSIILESVSSQSPERLADRVEKHLARPEVACVIGLDFTVSF</sequence>
<organism evidence="2 3">
    <name type="scientific">Mycena albidolilacea</name>
    <dbReference type="NCBI Taxonomy" id="1033008"/>
    <lineage>
        <taxon>Eukaryota</taxon>
        <taxon>Fungi</taxon>
        <taxon>Dikarya</taxon>
        <taxon>Basidiomycota</taxon>
        <taxon>Agaricomycotina</taxon>
        <taxon>Agaricomycetes</taxon>
        <taxon>Agaricomycetidae</taxon>
        <taxon>Agaricales</taxon>
        <taxon>Marasmiineae</taxon>
        <taxon>Mycenaceae</taxon>
        <taxon>Mycena</taxon>
    </lineage>
</organism>
<feature type="compositionally biased region" description="Low complexity" evidence="1">
    <location>
        <begin position="62"/>
        <end position="73"/>
    </location>
</feature>
<protein>
    <submittedName>
        <fullName evidence="2">Uncharacterized protein</fullName>
    </submittedName>
</protein>
<evidence type="ECO:0000256" key="1">
    <source>
        <dbReference type="SAM" id="MobiDB-lite"/>
    </source>
</evidence>
<dbReference type="AlphaFoldDB" id="A0AAD7EDZ1"/>
<gene>
    <name evidence="2" type="ORF">DFH08DRAFT_432941</name>
</gene>
<evidence type="ECO:0000313" key="2">
    <source>
        <dbReference type="EMBL" id="KAJ7314228.1"/>
    </source>
</evidence>